<dbReference type="SUPFAM" id="SSF158573">
    <property type="entry name" value="GINS helical bundle-like"/>
    <property type="match status" value="1"/>
</dbReference>
<organism evidence="9 10">
    <name type="scientific">Yarrowia lipolytica (strain CLIB 122 / E 150)</name>
    <name type="common">Yeast</name>
    <name type="synonym">Candida lipolytica</name>
    <dbReference type="NCBI Taxonomy" id="284591"/>
    <lineage>
        <taxon>Eukaryota</taxon>
        <taxon>Fungi</taxon>
        <taxon>Dikarya</taxon>
        <taxon>Ascomycota</taxon>
        <taxon>Saccharomycotina</taxon>
        <taxon>Dipodascomycetes</taxon>
        <taxon>Dipodascales</taxon>
        <taxon>Dipodascales incertae sedis</taxon>
        <taxon>Yarrowia</taxon>
    </lineage>
</organism>
<dbReference type="KEGG" id="yli:2910524"/>
<dbReference type="InterPro" id="IPR036224">
    <property type="entry name" value="GINS_bundle-like_dom_sf"/>
</dbReference>
<keyword evidence="10" id="KW-1185">Reference proteome</keyword>
<dbReference type="GO" id="GO:0000811">
    <property type="term" value="C:GINS complex"/>
    <property type="evidence" value="ECO:0000318"/>
    <property type="project" value="GO_Central"/>
</dbReference>
<comment type="subcellular location">
    <subcellularLocation>
        <location evidence="1 7">Nucleus</location>
    </subcellularLocation>
</comment>
<dbReference type="VEuPathDB" id="FungiDB:YALI0_D02365g"/>
<sequence length="137" mass="15824">MNEGTIIDLPIWIADVLSQSEYDPYSGNQECFVTVKIPHALKPSVLNALKTDAPGVDLRYQSPLFFALAIYYLELFEDEELETIIATAMAERISDIYDNVGRRGEFVHKYDEFEKMLYKKGCASRRAYKEYMATIKY</sequence>
<dbReference type="PANTHER" id="PTHR22768">
    <property type="entry name" value="DNA REPLICATION COMPLEX GINS PROTEIN PSF3"/>
    <property type="match status" value="1"/>
</dbReference>
<dbReference type="InterPro" id="IPR038437">
    <property type="entry name" value="GINS_Psf3_sf"/>
</dbReference>
<keyword evidence="5 7" id="KW-0235">DNA replication</keyword>
<dbReference type="GO" id="GO:0006260">
    <property type="term" value="P:DNA replication"/>
    <property type="evidence" value="ECO:0007669"/>
    <property type="project" value="UniProtKB-UniRule"/>
</dbReference>
<comment type="subunit">
    <text evidence="3">Component of the GINS complex which is a heterotetramer of SLD5, PSF1, PSF2 and PSF3.</text>
</comment>
<reference evidence="9 10" key="1">
    <citation type="journal article" date="2004" name="Nature">
        <title>Genome evolution in yeasts.</title>
        <authorList>
            <consortium name="Genolevures"/>
            <person name="Dujon B."/>
            <person name="Sherman D."/>
            <person name="Fischer G."/>
            <person name="Durrens P."/>
            <person name="Casaregola S."/>
            <person name="Lafontaine I."/>
            <person name="de Montigny J."/>
            <person name="Marck C."/>
            <person name="Neuveglise C."/>
            <person name="Talla E."/>
            <person name="Goffard N."/>
            <person name="Frangeul L."/>
            <person name="Aigle M."/>
            <person name="Anthouard V."/>
            <person name="Babour A."/>
            <person name="Barbe V."/>
            <person name="Barnay S."/>
            <person name="Blanchin S."/>
            <person name="Beckerich J.M."/>
            <person name="Beyne E."/>
            <person name="Bleykasten C."/>
            <person name="Boisrame A."/>
            <person name="Boyer J."/>
            <person name="Cattolico L."/>
            <person name="Confanioleri F."/>
            <person name="de Daruvar A."/>
            <person name="Despons L."/>
            <person name="Fabre E."/>
            <person name="Fairhead C."/>
            <person name="Ferry-Dumazet H."/>
            <person name="Groppi A."/>
            <person name="Hantraye F."/>
            <person name="Hennequin C."/>
            <person name="Jauniaux N."/>
            <person name="Joyet P."/>
            <person name="Kachouri R."/>
            <person name="Kerrest A."/>
            <person name="Koszul R."/>
            <person name="Lemaire M."/>
            <person name="Lesur I."/>
            <person name="Ma L."/>
            <person name="Muller H."/>
            <person name="Nicaud J.M."/>
            <person name="Nikolski M."/>
            <person name="Oztas S."/>
            <person name="Ozier-Kalogeropoulos O."/>
            <person name="Pellenz S."/>
            <person name="Potier S."/>
            <person name="Richard G.F."/>
            <person name="Straub M.L."/>
            <person name="Suleau A."/>
            <person name="Swennene D."/>
            <person name="Tekaia F."/>
            <person name="Wesolowski-Louvel M."/>
            <person name="Westhof E."/>
            <person name="Wirth B."/>
            <person name="Zeniou-Meyer M."/>
            <person name="Zivanovic I."/>
            <person name="Bolotin-Fukuhara M."/>
            <person name="Thierry A."/>
            <person name="Bouchier C."/>
            <person name="Caudron B."/>
            <person name="Scarpelli C."/>
            <person name="Gaillardin C."/>
            <person name="Weissenbach J."/>
            <person name="Wincker P."/>
            <person name="Souciet J.L."/>
        </authorList>
    </citation>
    <scope>NUCLEOTIDE SEQUENCE [LARGE SCALE GENOMIC DNA]</scope>
    <source>
        <strain evidence="10">CLIB 122 / E 150</strain>
    </source>
</reference>
<dbReference type="STRING" id="284591.Q6CAI9"/>
<evidence type="ECO:0000256" key="5">
    <source>
        <dbReference type="ARBA" id="ARBA00022705"/>
    </source>
</evidence>
<dbReference type="HOGENOM" id="CLU_081646_0_1_1"/>
<dbReference type="InterPro" id="IPR010492">
    <property type="entry name" value="GINS_Psf3"/>
</dbReference>
<dbReference type="AlphaFoldDB" id="Q6CAI9"/>
<dbReference type="Gene3D" id="1.20.58.2050">
    <property type="match status" value="1"/>
</dbReference>
<accession>Q6CAI9</accession>
<dbReference type="CDD" id="cd11713">
    <property type="entry name" value="GINS_A_psf3"/>
    <property type="match status" value="1"/>
</dbReference>
<evidence type="ECO:0000256" key="3">
    <source>
        <dbReference type="ARBA" id="ARBA00011352"/>
    </source>
</evidence>
<evidence type="ECO:0000256" key="1">
    <source>
        <dbReference type="ARBA" id="ARBA00004123"/>
    </source>
</evidence>
<dbReference type="PANTHER" id="PTHR22768:SF0">
    <property type="entry name" value="DNA REPLICATION COMPLEX GINS PROTEIN PSF3"/>
    <property type="match status" value="1"/>
</dbReference>
<dbReference type="InterPro" id="IPR021151">
    <property type="entry name" value="GINS_A"/>
</dbReference>
<evidence type="ECO:0000313" key="10">
    <source>
        <dbReference type="Proteomes" id="UP000001300"/>
    </source>
</evidence>
<evidence type="ECO:0000256" key="4">
    <source>
        <dbReference type="ARBA" id="ARBA00015140"/>
    </source>
</evidence>
<feature type="domain" description="GINS subunit" evidence="8">
    <location>
        <begin position="41"/>
        <end position="132"/>
    </location>
</feature>
<proteinExistence type="inferred from homology"/>
<protein>
    <recommendedName>
        <fullName evidence="4 7">DNA replication complex GINS protein PSF3</fullName>
    </recommendedName>
</protein>
<gene>
    <name evidence="9" type="ORF">YALI0_D02365g</name>
</gene>
<dbReference type="OrthoDB" id="10251744at2759"/>
<keyword evidence="6 7" id="KW-0539">Nucleus</keyword>
<dbReference type="Proteomes" id="UP000001300">
    <property type="component" value="Chromosome D"/>
</dbReference>
<evidence type="ECO:0000259" key="8">
    <source>
        <dbReference type="Pfam" id="PF05916"/>
    </source>
</evidence>
<dbReference type="EMBL" id="CR382130">
    <property type="protein sequence ID" value="CAG80509.1"/>
    <property type="molecule type" value="Genomic_DNA"/>
</dbReference>
<evidence type="ECO:0000256" key="6">
    <source>
        <dbReference type="ARBA" id="ARBA00023242"/>
    </source>
</evidence>
<dbReference type="Pfam" id="PF05916">
    <property type="entry name" value="Sld5"/>
    <property type="match status" value="1"/>
</dbReference>
<evidence type="ECO:0000256" key="7">
    <source>
        <dbReference type="RuleBase" id="RU367161"/>
    </source>
</evidence>
<comment type="similarity">
    <text evidence="2 7">Belongs to the GINS3/PSF3 family.</text>
</comment>
<name>Q6CAI9_YARLI</name>
<evidence type="ECO:0000313" key="9">
    <source>
        <dbReference type="EMBL" id="CAG80509.1"/>
    </source>
</evidence>
<dbReference type="FunCoup" id="Q6CAI9">
    <property type="interactions" value="409"/>
</dbReference>
<evidence type="ECO:0000256" key="2">
    <source>
        <dbReference type="ARBA" id="ARBA00006343"/>
    </source>
</evidence>
<dbReference type="OMA" id="YMATIKY"/>
<comment type="function">
    <text evidence="7">The GINS complex plays an essential role in the initiation of DNA replication.</text>
</comment>
<dbReference type="InParanoid" id="Q6CAI9"/>